<dbReference type="InterPro" id="IPR017900">
    <property type="entry name" value="4Fe4S_Fe_S_CS"/>
</dbReference>
<evidence type="ECO:0000256" key="3">
    <source>
        <dbReference type="ARBA" id="ARBA00008000"/>
    </source>
</evidence>
<keyword evidence="8" id="KW-0496">Mitochondrion</keyword>
<dbReference type="SUPFAM" id="SSF46548">
    <property type="entry name" value="alpha-helical ferredoxin"/>
    <property type="match status" value="1"/>
</dbReference>
<comment type="caution">
    <text evidence="13">The sequence shown here is derived from an EMBL/GenBank/DDBJ whole genome shotgun (WGS) entry which is preliminary data.</text>
</comment>
<evidence type="ECO:0000256" key="5">
    <source>
        <dbReference type="ARBA" id="ARBA00022827"/>
    </source>
</evidence>
<feature type="domain" description="FAD-binding PCMH-type" evidence="12">
    <location>
        <begin position="160"/>
        <end position="401"/>
    </location>
</feature>
<protein>
    <recommendedName>
        <fullName evidence="9">D-lactate dehydrogenase (cytochrome)</fullName>
        <ecNumber evidence="9">1.1.2.4</ecNumber>
    </recommendedName>
</protein>
<evidence type="ECO:0000256" key="1">
    <source>
        <dbReference type="ARBA" id="ARBA00001974"/>
    </source>
</evidence>
<evidence type="ECO:0000259" key="11">
    <source>
        <dbReference type="PROSITE" id="PS51379"/>
    </source>
</evidence>
<evidence type="ECO:0000256" key="9">
    <source>
        <dbReference type="ARBA" id="ARBA00038897"/>
    </source>
</evidence>
<accession>A0A830HZQ9</accession>
<evidence type="ECO:0000259" key="12">
    <source>
        <dbReference type="PROSITE" id="PS51387"/>
    </source>
</evidence>
<dbReference type="InterPro" id="IPR004113">
    <property type="entry name" value="FAD-bd_oxidored_4_C"/>
</dbReference>
<dbReference type="PROSITE" id="PS51379">
    <property type="entry name" value="4FE4S_FER_2"/>
    <property type="match status" value="1"/>
</dbReference>
<evidence type="ECO:0000256" key="6">
    <source>
        <dbReference type="ARBA" id="ARBA00022946"/>
    </source>
</evidence>
<dbReference type="Proteomes" id="UP000660262">
    <property type="component" value="Unassembled WGS sequence"/>
</dbReference>
<dbReference type="GO" id="GO:0071949">
    <property type="term" value="F:FAD binding"/>
    <property type="evidence" value="ECO:0007669"/>
    <property type="project" value="InterPro"/>
</dbReference>
<dbReference type="InterPro" id="IPR017896">
    <property type="entry name" value="4Fe4S_Fe-S-bd"/>
</dbReference>
<gene>
    <name evidence="13" type="ORF">PPROV_000905000</name>
</gene>
<feature type="compositionally biased region" description="Low complexity" evidence="10">
    <location>
        <begin position="22"/>
        <end position="59"/>
    </location>
</feature>
<dbReference type="GO" id="GO:0008720">
    <property type="term" value="F:D-lactate dehydrogenase (NAD+) activity"/>
    <property type="evidence" value="ECO:0007669"/>
    <property type="project" value="TreeGrafter"/>
</dbReference>
<keyword evidence="6" id="KW-0809">Transit peptide</keyword>
<dbReference type="InterPro" id="IPR016164">
    <property type="entry name" value="FAD-linked_Oxase-like_C"/>
</dbReference>
<evidence type="ECO:0000313" key="14">
    <source>
        <dbReference type="Proteomes" id="UP000660262"/>
    </source>
</evidence>
<evidence type="ECO:0000256" key="8">
    <source>
        <dbReference type="ARBA" id="ARBA00023128"/>
    </source>
</evidence>
<dbReference type="FunFam" id="1.10.45.10:FF:000001">
    <property type="entry name" value="D-lactate dehydrogenase mitochondrial"/>
    <property type="match status" value="1"/>
</dbReference>
<dbReference type="Pfam" id="PF01565">
    <property type="entry name" value="FAD_binding_4"/>
    <property type="match status" value="1"/>
</dbReference>
<dbReference type="Pfam" id="PF13183">
    <property type="entry name" value="Fer4_8"/>
    <property type="match status" value="1"/>
</dbReference>
<dbReference type="Gene3D" id="1.10.45.10">
    <property type="entry name" value="Vanillyl-alcohol Oxidase, Chain A, domain 4"/>
    <property type="match status" value="1"/>
</dbReference>
<dbReference type="Gene3D" id="3.30.43.10">
    <property type="entry name" value="Uridine Diphospho-n-acetylenolpyruvylglucosamine Reductase, domain 2"/>
    <property type="match status" value="1"/>
</dbReference>
<comment type="cofactor">
    <cofactor evidence="1">
        <name>FAD</name>
        <dbReference type="ChEBI" id="CHEBI:57692"/>
    </cofactor>
</comment>
<dbReference type="SUPFAM" id="SSF55103">
    <property type="entry name" value="FAD-linked oxidases, C-terminal domain"/>
    <property type="match status" value="1"/>
</dbReference>
<evidence type="ECO:0000256" key="10">
    <source>
        <dbReference type="SAM" id="MobiDB-lite"/>
    </source>
</evidence>
<dbReference type="GO" id="GO:0004458">
    <property type="term" value="F:D-lactate dehydrogenase (cytochrome) activity"/>
    <property type="evidence" value="ECO:0007669"/>
    <property type="project" value="UniProtKB-EC"/>
</dbReference>
<sequence length="1117" mass="119687">MGLLAHKGAMVPVAAAARLTLARSASAAAAASSSSSAVPPGAAPPSSGAGSTTAATTGGQKQSSATPPPPPPPPPPPHLTAAGFASQPAMKTAAATQHQVTVSAAQDLSSSEYQNVDGLRYDDGRYATFVESIRDTIVPPERIITDAVRTYAYGTDASFYRLVPKIVVKVHNEDEVSQILVQANKHQTPVTFRAAGTSLSGQAVTDSVLMKLSHTGDHFRNYTIHGNGEQITVEPGLIGGEINRLLAAHRRTCGHEQQYKIGPDPSSIDSCMIGGIIANNSSGMCCGVSQNTYHTLKDMRIVLLDGAVLDTADEASRASFMKSHAHLVSGVVDLATRIQADEELAALIRRKYSIKCTTGYSLNALVDFPPSDPIEIIKRLMIGSEGTLGFISQATINTVPEYDNKASAFVVFPTVKDGAGAASVLRKTTMVDAVELFDTASLRECEGNARMRELVPSIVGCDEGTTALLIECRGKDKAALDKRIAEVVRAIKEADHINVTGNDVEAYPFSEDKDVFNVYWDVRKGLIPIVGAARETGTSMLIEDVACDVDKLGDMMEDLIEMFKRHKYHDASCFGHALEGNLHLVFSQGFRNDEEIERYSQMMQELCEIVADKYGGSLKAEHSTGRNVAPFVEMEWGSKAYNLMWELKRLFDPHGILNPGVILNEDEDVHKKALKASPPADAIVDRCIECGFCESNCPSRDLSLTPRQRITVYREMSRLRAMDASELTVEDAQRLREFETNWTYNGEQTCAADGMCQEKCPVKINTGELIKSIRSRNLAEGHATELRAADFAARNWGTLDRLVPTGLGIATAAASVLGDGVLTSVSKALNSVSGGWVPVWNNYMPTGAKSAHFEVATNASSPAPAAAELPPVEAIYLMACPARTMGPARGDEGAGGRSVPQVLRSLADKADVDLKLMPNATSLCCGLAFSSRGLQAAAESKGDEMVDALVKATDNGRIPVVCDTSPCMAHIQMSAMAKSPSMQFLEPVEFTQRILAPRLDFSNPRNEPVAIHVPCSSKKLGKEAAFGDLVSKCCNGTAPVSSGIPCCGMAGDRGLRYPQLTASSLQHLKLPDNIKDGYSTSRTCEISLSNHSGKHFRSVLYLVDEVTTPKKSSSASA</sequence>
<proteinExistence type="inferred from homology"/>
<dbReference type="InterPro" id="IPR006094">
    <property type="entry name" value="Oxid_FAD_bind_N"/>
</dbReference>
<dbReference type="PANTHER" id="PTHR11748">
    <property type="entry name" value="D-LACTATE DEHYDROGENASE"/>
    <property type="match status" value="1"/>
</dbReference>
<dbReference type="GO" id="GO:1903457">
    <property type="term" value="P:lactate catabolic process"/>
    <property type="evidence" value="ECO:0007669"/>
    <property type="project" value="TreeGrafter"/>
</dbReference>
<evidence type="ECO:0000256" key="4">
    <source>
        <dbReference type="ARBA" id="ARBA00022630"/>
    </source>
</evidence>
<evidence type="ECO:0000313" key="13">
    <source>
        <dbReference type="EMBL" id="GHP10319.1"/>
    </source>
</evidence>
<dbReference type="EC" id="1.1.2.4" evidence="9"/>
<reference evidence="13" key="1">
    <citation type="submission" date="2020-10" db="EMBL/GenBank/DDBJ databases">
        <title>Unveiling of a novel bifunctional photoreceptor, Dualchrome1, isolated from a cosmopolitan green alga.</title>
        <authorList>
            <person name="Suzuki S."/>
            <person name="Kawachi M."/>
        </authorList>
    </citation>
    <scope>NUCLEOTIDE SEQUENCE</scope>
    <source>
        <strain evidence="13">NIES 2893</strain>
    </source>
</reference>
<dbReference type="InterPro" id="IPR016169">
    <property type="entry name" value="FAD-bd_PCMH_sub2"/>
</dbReference>
<dbReference type="InterPro" id="IPR016166">
    <property type="entry name" value="FAD-bd_PCMH"/>
</dbReference>
<dbReference type="InterPro" id="IPR036318">
    <property type="entry name" value="FAD-bd_PCMH-like_sf"/>
</dbReference>
<dbReference type="GO" id="GO:0051536">
    <property type="term" value="F:iron-sulfur cluster binding"/>
    <property type="evidence" value="ECO:0007669"/>
    <property type="project" value="InterPro"/>
</dbReference>
<dbReference type="EMBL" id="BNJQ01000029">
    <property type="protein sequence ID" value="GHP10319.1"/>
    <property type="molecule type" value="Genomic_DNA"/>
</dbReference>
<dbReference type="PANTHER" id="PTHR11748:SF111">
    <property type="entry name" value="D-LACTATE DEHYDROGENASE, MITOCHONDRIAL-RELATED"/>
    <property type="match status" value="1"/>
</dbReference>
<keyword evidence="4" id="KW-0285">Flavoprotein</keyword>
<dbReference type="SUPFAM" id="SSF56176">
    <property type="entry name" value="FAD-binding/transporter-associated domain-like"/>
    <property type="match status" value="1"/>
</dbReference>
<dbReference type="PROSITE" id="PS51387">
    <property type="entry name" value="FAD_PCMH"/>
    <property type="match status" value="1"/>
</dbReference>
<evidence type="ECO:0000256" key="7">
    <source>
        <dbReference type="ARBA" id="ARBA00023002"/>
    </source>
</evidence>
<comment type="subcellular location">
    <subcellularLocation>
        <location evidence="2">Mitochondrion</location>
    </subcellularLocation>
</comment>
<organism evidence="13 14">
    <name type="scientific">Pycnococcus provasolii</name>
    <dbReference type="NCBI Taxonomy" id="41880"/>
    <lineage>
        <taxon>Eukaryota</taxon>
        <taxon>Viridiplantae</taxon>
        <taxon>Chlorophyta</taxon>
        <taxon>Pseudoscourfieldiophyceae</taxon>
        <taxon>Pseudoscourfieldiales</taxon>
        <taxon>Pycnococcaceae</taxon>
        <taxon>Pycnococcus</taxon>
    </lineage>
</organism>
<keyword evidence="5" id="KW-0274">FAD</keyword>
<dbReference type="Gene3D" id="1.10.1060.10">
    <property type="entry name" value="Alpha-helical ferredoxin"/>
    <property type="match status" value="1"/>
</dbReference>
<dbReference type="PROSITE" id="PS00198">
    <property type="entry name" value="4FE4S_FER_1"/>
    <property type="match status" value="1"/>
</dbReference>
<dbReference type="AlphaFoldDB" id="A0A830HZQ9"/>
<keyword evidence="7" id="KW-0560">Oxidoreductase</keyword>
<dbReference type="Gene3D" id="3.30.70.2740">
    <property type="match status" value="1"/>
</dbReference>
<comment type="similarity">
    <text evidence="3">Belongs to the FAD-binding oxidoreductase/transferase type 4 family.</text>
</comment>
<name>A0A830HZQ9_9CHLO</name>
<feature type="compositionally biased region" description="Pro residues" evidence="10">
    <location>
        <begin position="66"/>
        <end position="78"/>
    </location>
</feature>
<dbReference type="InterPro" id="IPR016171">
    <property type="entry name" value="Vanillyl_alc_oxidase_C-sub2"/>
</dbReference>
<feature type="region of interest" description="Disordered" evidence="10">
    <location>
        <begin position="22"/>
        <end position="95"/>
    </location>
</feature>
<evidence type="ECO:0000256" key="2">
    <source>
        <dbReference type="ARBA" id="ARBA00004173"/>
    </source>
</evidence>
<feature type="domain" description="4Fe-4S ferredoxin-type" evidence="11">
    <location>
        <begin position="676"/>
        <end position="707"/>
    </location>
</feature>
<dbReference type="InterPro" id="IPR009051">
    <property type="entry name" value="Helical_ferredxn"/>
</dbReference>
<dbReference type="SUPFAM" id="SSF101447">
    <property type="entry name" value="Formin homology 2 domain (FH2 domain)"/>
    <property type="match status" value="1"/>
</dbReference>
<dbReference type="OrthoDB" id="5332616at2759"/>
<dbReference type="Gene3D" id="3.30.465.10">
    <property type="match status" value="1"/>
</dbReference>
<dbReference type="GO" id="GO:0005739">
    <property type="term" value="C:mitochondrion"/>
    <property type="evidence" value="ECO:0007669"/>
    <property type="project" value="UniProtKB-SubCell"/>
</dbReference>
<dbReference type="Pfam" id="PF02913">
    <property type="entry name" value="FAD-oxidase_C"/>
    <property type="match status" value="1"/>
</dbReference>
<dbReference type="InterPro" id="IPR016167">
    <property type="entry name" value="FAD-bd_PCMH_sub1"/>
</dbReference>
<keyword evidence="14" id="KW-1185">Reference proteome</keyword>